<keyword evidence="1" id="KW-0670">Pyruvate</keyword>
<dbReference type="InterPro" id="IPR028978">
    <property type="entry name" value="Chorismate_lyase_/UTRA_dom_sf"/>
</dbReference>
<dbReference type="STRING" id="1202450.B586_03300"/>
<reference evidence="1 2" key="1">
    <citation type="submission" date="2015-05" db="EMBL/GenBank/DDBJ databases">
        <title>Genome sequence of Mycobacterium haemophilum.</title>
        <authorList>
            <person name="Greninger A.L."/>
            <person name="Cunningham G."/>
            <person name="Miller S."/>
        </authorList>
    </citation>
    <scope>NUCLEOTIDE SEQUENCE [LARGE SCALE GENOMIC DNA]</scope>
    <source>
        <strain evidence="2">UC1</strain>
    </source>
</reference>
<accession>A0A0I9TRD2</accession>
<protein>
    <submittedName>
        <fullName evidence="1">Chorismate--pyruvate lyase</fullName>
    </submittedName>
</protein>
<dbReference type="Gene3D" id="3.40.1410.10">
    <property type="entry name" value="Chorismate lyase-like"/>
    <property type="match status" value="1"/>
</dbReference>
<dbReference type="PATRIC" id="fig|29311.18.peg.4273"/>
<dbReference type="Proteomes" id="UP000036334">
    <property type="component" value="Unassembled WGS sequence"/>
</dbReference>
<proteinExistence type="predicted"/>
<evidence type="ECO:0000313" key="2">
    <source>
        <dbReference type="Proteomes" id="UP000036334"/>
    </source>
</evidence>
<dbReference type="OrthoDB" id="6297849at2"/>
<name>A0A0I9TRD2_9MYCO</name>
<sequence length="210" mass="23686">MTNRALSKEEIRKLDRDLRILVATNGTLTRILNVVSNEEIVVEIINQQILDAAPKIPELEHSEIGRVLQRDILLKGRKSGTPFVAAESLIAIDLLPPAITTCLTKTYRPIGEVMAASCIETYKEDAKVWMGDLPCWIADGGYQNSPKRAVGRRYRLIAGGQPVIITTEYFLRSVFQDAPREEPDRCRHSNDIDTRSGDRFVLHSRVLRSF</sequence>
<evidence type="ECO:0000313" key="1">
    <source>
        <dbReference type="EMBL" id="KLO36170.1"/>
    </source>
</evidence>
<organism evidence="1 2">
    <name type="scientific">Mycobacterium haemophilum</name>
    <dbReference type="NCBI Taxonomy" id="29311"/>
    <lineage>
        <taxon>Bacteria</taxon>
        <taxon>Bacillati</taxon>
        <taxon>Actinomycetota</taxon>
        <taxon>Actinomycetes</taxon>
        <taxon>Mycobacteriales</taxon>
        <taxon>Mycobacteriaceae</taxon>
        <taxon>Mycobacterium</taxon>
    </lineage>
</organism>
<dbReference type="SUPFAM" id="SSF64288">
    <property type="entry name" value="Chorismate lyase-like"/>
    <property type="match status" value="1"/>
</dbReference>
<dbReference type="Pfam" id="PF01947">
    <property type="entry name" value="Rv2949c-like"/>
    <property type="match status" value="1"/>
</dbReference>
<dbReference type="AlphaFoldDB" id="A0A0I9TRD2"/>
<comment type="caution">
    <text evidence="1">The sequence shown here is derived from an EMBL/GenBank/DDBJ whole genome shotgun (WGS) entry which is preliminary data.</text>
</comment>
<dbReference type="RefSeq" id="WP_047314832.1">
    <property type="nucleotide sequence ID" value="NZ_LDPQ01000008.1"/>
</dbReference>
<gene>
    <name evidence="1" type="ORF">ABH38_13310</name>
</gene>
<dbReference type="InterPro" id="IPR002800">
    <property type="entry name" value="Rv2949c-like"/>
</dbReference>
<keyword evidence="2" id="KW-1185">Reference proteome</keyword>
<dbReference type="GO" id="GO:0016829">
    <property type="term" value="F:lyase activity"/>
    <property type="evidence" value="ECO:0007669"/>
    <property type="project" value="UniProtKB-KW"/>
</dbReference>
<keyword evidence="1" id="KW-0456">Lyase</keyword>
<dbReference type="EMBL" id="LDPR01000010">
    <property type="protein sequence ID" value="KLO36170.1"/>
    <property type="molecule type" value="Genomic_DNA"/>
</dbReference>